<dbReference type="GeneID" id="26797805"/>
<evidence type="ECO:0000313" key="1">
    <source>
        <dbReference type="EMBL" id="ALA06993.1"/>
    </source>
</evidence>
<name>A0A0N9BAU8_9CAUD</name>
<dbReference type="InterPro" id="IPR003615">
    <property type="entry name" value="HNH_nuc"/>
</dbReference>
<evidence type="ECO:0008006" key="3">
    <source>
        <dbReference type="Google" id="ProtNLM"/>
    </source>
</evidence>
<reference evidence="1 2" key="1">
    <citation type="journal article" date="2015" name="Appl. Environ. Microbiol.">
        <title>A virulent phage infecting Lactococcus garvieae, with homology to Lactococcus lactis phages.</title>
        <authorList>
            <person name="Eraclio G."/>
            <person name="Tremblay D.M."/>
            <person name="Lacelle-Cote A."/>
            <person name="Labrie S.J."/>
            <person name="Fortina M.G."/>
            <person name="Moineau S."/>
        </authorList>
    </citation>
    <scope>NUCLEOTIDE SEQUENCE [LARGE SCALE GENOMIC DNA]</scope>
</reference>
<dbReference type="Proteomes" id="UP000204630">
    <property type="component" value="Segment"/>
</dbReference>
<dbReference type="EMBL" id="KT339177">
    <property type="protein sequence ID" value="ALA06993.1"/>
    <property type="molecule type" value="Genomic_DNA"/>
</dbReference>
<proteinExistence type="predicted"/>
<keyword evidence="2" id="KW-1185">Reference proteome</keyword>
<dbReference type="CDD" id="cd00085">
    <property type="entry name" value="HNHc"/>
    <property type="match status" value="1"/>
</dbReference>
<organism evidence="1 2">
    <name type="scientific">Lactococcus phage GE1</name>
    <dbReference type="NCBI Taxonomy" id="1698369"/>
    <lineage>
        <taxon>Viruses</taxon>
        <taxon>Duplodnaviria</taxon>
        <taxon>Heunggongvirae</taxon>
        <taxon>Uroviricota</taxon>
        <taxon>Caudoviricetes</taxon>
        <taxon>Chertseyvirus</taxon>
        <taxon>Chertseyvirus GE1</taxon>
    </lineage>
</organism>
<protein>
    <recommendedName>
        <fullName evidence="3">HNH endonuclease</fullName>
    </recommendedName>
</protein>
<evidence type="ECO:0000313" key="2">
    <source>
        <dbReference type="Proteomes" id="UP000204630"/>
    </source>
</evidence>
<dbReference type="Gene3D" id="1.10.30.50">
    <property type="match status" value="1"/>
</dbReference>
<dbReference type="OrthoDB" id="16328at10239"/>
<dbReference type="KEGG" id="vg:26797805"/>
<sequence length="94" mass="10977">MIITKKQFYNKAIWKKKRKEIMLKQPFCNMCGGFKQLECHHVVPVQWRDDDTIEVNDLNELIDVPLVMLCHACHMSEDKGKGKSVDNVSLLMGW</sequence>
<accession>A0A0N9BAU8</accession>
<dbReference type="RefSeq" id="YP_009226667.1">
    <property type="nucleotide sequence ID" value="NC_029118.1"/>
</dbReference>